<dbReference type="RefSeq" id="WP_289364979.1">
    <property type="nucleotide sequence ID" value="NZ_JAUCBP010000007.1"/>
</dbReference>
<sequence length="927" mass="100804">MKQFKPNLIKAALLSSGFAFTSGHALAQQEAPAADEADYEVIQVSGIRGSLQRAQAIKMDNTSIVEALSAEDIGKLPDTSIAESLARLPGLAGERRDGRTSGLSIRGFNENYIGTSLNGRELLGMGDNRGVEFDLYPSEIVANVLVYKTPDASLMAQGIGGTVDLQTINPLGKERTITFNGLIEQNGKDSANPDFDDQGHRFALNFVDSFADDTIGVALTIASMESPSQEEQFRGWGYTNANPDRAAAGVTVPEGTQILGGHDSFVRSAMMERDSIAAVVEWAPSDDLTVKLDALYIDFKEDKVFRGLEEGGAEWGTQNYTIEEVQNGLVTRGTFADFFSVIRNDAESKEAELTTLGLNVEYAIDDNWVATFDFSTGDVEKTITNIESYSGVGRAGTDGRPSIARSWTMTPQGAVYSDHPTLPTLDYTDPSLIRLAGPQAWGNPLFGSDSQDGFVNQPIFDESLDTFRAEIQGYLDYGVISGVEAGVVYSDRSKSKINNGAYLTAPEYPGDGPIPSVLGVADLGFIGINGVLAYDSLGLFNSGYYTANDAALVQNDRFGDTYKVEEELLTFYTKFDLEADLGDTYLRGNFGIQVIDVDQSSSGFSTTSNAQGFTEAAPVDGGASYTSVLPSLNLSLEVAENQYIRTALARVESRPRMDDMRPNAQVSFAFNDNQITNPNPENGPWSGSAGNPNLRPLAANQFDLSYENYFADSGFFAVAFFLKDLRNWHRDSSLLADFEAVYIPGFHQGSEGQLPATFQGLVSAKEDGLTGTVQGWEIQASVPFDVFHDSLEGFGMFASATFMNGHLDDGTRVPGLSDEGYQLTAFYEKAGFEFRVSGRKRSDFTTETRGLSLSLVETVDQGGELWDAQIAYDFSESGIEMLEGLRVTLQGQNLTDEDTTQTNADAREVTRYQSFGRNFLLGFNYTF</sequence>
<feature type="region of interest" description="Disordered" evidence="6">
    <location>
        <begin position="671"/>
        <end position="692"/>
    </location>
</feature>
<keyword evidence="5" id="KW-0998">Cell outer membrane</keyword>
<comment type="caution">
    <text evidence="9">The sequence shown here is derived from an EMBL/GenBank/DDBJ whole genome shotgun (WGS) entry which is preliminary data.</text>
</comment>
<dbReference type="InterPro" id="IPR010917">
    <property type="entry name" value="TonB_rcpt_CS"/>
</dbReference>
<evidence type="ECO:0000256" key="1">
    <source>
        <dbReference type="ARBA" id="ARBA00004442"/>
    </source>
</evidence>
<keyword evidence="10" id="KW-1185">Reference proteome</keyword>
<dbReference type="Pfam" id="PF07715">
    <property type="entry name" value="Plug"/>
    <property type="match status" value="1"/>
</dbReference>
<protein>
    <submittedName>
        <fullName evidence="9">TonB-dependent receptor</fullName>
    </submittedName>
</protein>
<evidence type="ECO:0000313" key="9">
    <source>
        <dbReference type="EMBL" id="MDM7860689.1"/>
    </source>
</evidence>
<evidence type="ECO:0000256" key="6">
    <source>
        <dbReference type="SAM" id="MobiDB-lite"/>
    </source>
</evidence>
<evidence type="ECO:0000256" key="2">
    <source>
        <dbReference type="ARBA" id="ARBA00022729"/>
    </source>
</evidence>
<evidence type="ECO:0000256" key="3">
    <source>
        <dbReference type="ARBA" id="ARBA00023077"/>
    </source>
</evidence>
<reference evidence="9 10" key="1">
    <citation type="submission" date="2023-06" db="EMBL/GenBank/DDBJ databases">
        <title>Alteromonas sp. ASW11-36 isolated from intertidal sand.</title>
        <authorList>
            <person name="Li Y."/>
        </authorList>
    </citation>
    <scope>NUCLEOTIDE SEQUENCE [LARGE SCALE GENOMIC DNA]</scope>
    <source>
        <strain evidence="9 10">ASW11-36</strain>
    </source>
</reference>
<keyword evidence="4" id="KW-0472">Membrane</keyword>
<evidence type="ECO:0000313" key="10">
    <source>
        <dbReference type="Proteomes" id="UP001234343"/>
    </source>
</evidence>
<dbReference type="InterPro" id="IPR010104">
    <property type="entry name" value="TonB_rcpt_bac"/>
</dbReference>
<organism evidence="9 10">
    <name type="scientific">Alteromonas arenosi</name>
    <dbReference type="NCBI Taxonomy" id="3055817"/>
    <lineage>
        <taxon>Bacteria</taxon>
        <taxon>Pseudomonadati</taxon>
        <taxon>Pseudomonadota</taxon>
        <taxon>Gammaproteobacteria</taxon>
        <taxon>Alteromonadales</taxon>
        <taxon>Alteromonadaceae</taxon>
        <taxon>Alteromonas/Salinimonas group</taxon>
        <taxon>Alteromonas</taxon>
    </lineage>
</organism>
<dbReference type="InterPro" id="IPR012910">
    <property type="entry name" value="Plug_dom"/>
</dbReference>
<dbReference type="Gene3D" id="2.40.170.20">
    <property type="entry name" value="TonB-dependent receptor, beta-barrel domain"/>
    <property type="match status" value="1"/>
</dbReference>
<dbReference type="Proteomes" id="UP001234343">
    <property type="component" value="Unassembled WGS sequence"/>
</dbReference>
<feature type="domain" description="TonB-dependent receptor plug" evidence="8">
    <location>
        <begin position="58"/>
        <end position="161"/>
    </location>
</feature>
<dbReference type="PROSITE" id="PS01156">
    <property type="entry name" value="TONB_DEPENDENT_REC_2"/>
    <property type="match status" value="1"/>
</dbReference>
<dbReference type="InterPro" id="IPR037066">
    <property type="entry name" value="Plug_dom_sf"/>
</dbReference>
<feature type="compositionally biased region" description="Polar residues" evidence="6">
    <location>
        <begin position="671"/>
        <end position="680"/>
    </location>
</feature>
<evidence type="ECO:0000256" key="5">
    <source>
        <dbReference type="ARBA" id="ARBA00023237"/>
    </source>
</evidence>
<dbReference type="PANTHER" id="PTHR40980:SF3">
    <property type="entry name" value="TONB-DEPENDENT RECEPTOR-LIKE BETA-BARREL DOMAIN-CONTAINING PROTEIN"/>
    <property type="match status" value="1"/>
</dbReference>
<dbReference type="Gene3D" id="2.170.130.10">
    <property type="entry name" value="TonB-dependent receptor, plug domain"/>
    <property type="match status" value="1"/>
</dbReference>
<gene>
    <name evidence="9" type="ORF">QTP81_08780</name>
</gene>
<evidence type="ECO:0000256" key="7">
    <source>
        <dbReference type="SAM" id="SignalP"/>
    </source>
</evidence>
<name>A0ABT7SXG4_9ALTE</name>
<evidence type="ECO:0000259" key="8">
    <source>
        <dbReference type="Pfam" id="PF07715"/>
    </source>
</evidence>
<keyword evidence="9" id="KW-0675">Receptor</keyword>
<evidence type="ECO:0000256" key="4">
    <source>
        <dbReference type="ARBA" id="ARBA00023136"/>
    </source>
</evidence>
<keyword evidence="2 7" id="KW-0732">Signal</keyword>
<dbReference type="EMBL" id="JAUCBP010000007">
    <property type="protein sequence ID" value="MDM7860689.1"/>
    <property type="molecule type" value="Genomic_DNA"/>
</dbReference>
<dbReference type="NCBIfam" id="TIGR01782">
    <property type="entry name" value="TonB-Xanth-Caul"/>
    <property type="match status" value="1"/>
</dbReference>
<dbReference type="SUPFAM" id="SSF56935">
    <property type="entry name" value="Porins"/>
    <property type="match status" value="1"/>
</dbReference>
<feature type="signal peptide" evidence="7">
    <location>
        <begin position="1"/>
        <end position="27"/>
    </location>
</feature>
<proteinExistence type="predicted"/>
<accession>A0ABT7SXG4</accession>
<dbReference type="InterPro" id="IPR036942">
    <property type="entry name" value="Beta-barrel_TonB_sf"/>
</dbReference>
<keyword evidence="3" id="KW-0798">TonB box</keyword>
<feature type="chain" id="PRO_5046627216" evidence="7">
    <location>
        <begin position="28"/>
        <end position="927"/>
    </location>
</feature>
<dbReference type="PANTHER" id="PTHR40980">
    <property type="entry name" value="PLUG DOMAIN-CONTAINING PROTEIN"/>
    <property type="match status" value="1"/>
</dbReference>
<comment type="subcellular location">
    <subcellularLocation>
        <location evidence="1">Cell outer membrane</location>
    </subcellularLocation>
</comment>